<comment type="caution">
    <text evidence="2">The sequence shown here is derived from an EMBL/GenBank/DDBJ whole genome shotgun (WGS) entry which is preliminary data.</text>
</comment>
<evidence type="ECO:0000313" key="2">
    <source>
        <dbReference type="EMBL" id="KAA6390336.1"/>
    </source>
</evidence>
<dbReference type="AlphaFoldDB" id="A0A5J4W6Q5"/>
<dbReference type="EMBL" id="SNRW01003253">
    <property type="protein sequence ID" value="KAA6390336.1"/>
    <property type="molecule type" value="Genomic_DNA"/>
</dbReference>
<feature type="compositionally biased region" description="Polar residues" evidence="1">
    <location>
        <begin position="183"/>
        <end position="195"/>
    </location>
</feature>
<dbReference type="PANTHER" id="PTHR12475">
    <property type="match status" value="1"/>
</dbReference>
<evidence type="ECO:0000256" key="1">
    <source>
        <dbReference type="SAM" id="MobiDB-lite"/>
    </source>
</evidence>
<evidence type="ECO:0000313" key="3">
    <source>
        <dbReference type="Proteomes" id="UP000324800"/>
    </source>
</evidence>
<sequence length="205" mass="24008">MTYYFRVLYNILEGYLHKRDEIVPDAHWYSRVGISDIDMFFHMNNASYFRVAEYARWSWIHQSILGKIMKEKGVYIVMTLGAARFRRPIRFWQKYQIHSKMLDINDKEICVQQSFYVGSQFAASILLKGPLLRRSDNKPANARQLYTEYINDDKLIPKVENGTSEYEALNQLFNLESFLLGKTSTVPPNGTTPASDSKKNEEKQE</sequence>
<gene>
    <name evidence="2" type="ORF">EZS28_014140</name>
</gene>
<dbReference type="PANTHER" id="PTHR12475:SF4">
    <property type="entry name" value="PROTEIN THEM6"/>
    <property type="match status" value="1"/>
</dbReference>
<name>A0A5J4W6Q5_9EUKA</name>
<dbReference type="OrthoDB" id="265761at2759"/>
<dbReference type="CDD" id="cd00586">
    <property type="entry name" value="4HBT"/>
    <property type="match status" value="1"/>
</dbReference>
<organism evidence="2 3">
    <name type="scientific">Streblomastix strix</name>
    <dbReference type="NCBI Taxonomy" id="222440"/>
    <lineage>
        <taxon>Eukaryota</taxon>
        <taxon>Metamonada</taxon>
        <taxon>Preaxostyla</taxon>
        <taxon>Oxymonadida</taxon>
        <taxon>Streblomastigidae</taxon>
        <taxon>Streblomastix</taxon>
    </lineage>
</organism>
<protein>
    <recommendedName>
        <fullName evidence="4">Thioesterase</fullName>
    </recommendedName>
</protein>
<dbReference type="Proteomes" id="UP000324800">
    <property type="component" value="Unassembled WGS sequence"/>
</dbReference>
<accession>A0A5J4W6Q5</accession>
<dbReference type="SUPFAM" id="SSF54637">
    <property type="entry name" value="Thioesterase/thiol ester dehydrase-isomerase"/>
    <property type="match status" value="1"/>
</dbReference>
<dbReference type="InterPro" id="IPR029069">
    <property type="entry name" value="HotDog_dom_sf"/>
</dbReference>
<feature type="compositionally biased region" description="Basic and acidic residues" evidence="1">
    <location>
        <begin position="196"/>
        <end position="205"/>
    </location>
</feature>
<reference evidence="2 3" key="1">
    <citation type="submission" date="2019-03" db="EMBL/GenBank/DDBJ databases">
        <title>Single cell metagenomics reveals metabolic interactions within the superorganism composed of flagellate Streblomastix strix and complex community of Bacteroidetes bacteria on its surface.</title>
        <authorList>
            <person name="Treitli S.C."/>
            <person name="Kolisko M."/>
            <person name="Husnik F."/>
            <person name="Keeling P."/>
            <person name="Hampl V."/>
        </authorList>
    </citation>
    <scope>NUCLEOTIDE SEQUENCE [LARGE SCALE GENOMIC DNA]</scope>
    <source>
        <strain evidence="2">ST1C</strain>
    </source>
</reference>
<dbReference type="Pfam" id="PF13279">
    <property type="entry name" value="4HBT_2"/>
    <property type="match status" value="1"/>
</dbReference>
<proteinExistence type="predicted"/>
<evidence type="ECO:0008006" key="4">
    <source>
        <dbReference type="Google" id="ProtNLM"/>
    </source>
</evidence>
<dbReference type="Gene3D" id="3.10.129.10">
    <property type="entry name" value="Hotdog Thioesterase"/>
    <property type="match status" value="1"/>
</dbReference>
<feature type="region of interest" description="Disordered" evidence="1">
    <location>
        <begin position="183"/>
        <end position="205"/>
    </location>
</feature>
<dbReference type="InterPro" id="IPR051490">
    <property type="entry name" value="THEM6_lcsJ_thioesterase"/>
</dbReference>